<proteinExistence type="predicted"/>
<evidence type="ECO:0000313" key="2">
    <source>
        <dbReference type="EMBL" id="TGK07531.1"/>
    </source>
</evidence>
<evidence type="ECO:0000313" key="3">
    <source>
        <dbReference type="Proteomes" id="UP000297453"/>
    </source>
</evidence>
<dbReference type="PANTHER" id="PTHR34580:SF3">
    <property type="entry name" value="PROTEIN PAFB"/>
    <property type="match status" value="1"/>
</dbReference>
<feature type="domain" description="WYL" evidence="1">
    <location>
        <begin position="163"/>
        <end position="228"/>
    </location>
</feature>
<dbReference type="AlphaFoldDB" id="A0A4R9G7T0"/>
<keyword evidence="3" id="KW-1185">Reference proteome</keyword>
<dbReference type="RefSeq" id="WP_135585480.1">
    <property type="nucleotide sequence ID" value="NZ_RQEP01000005.1"/>
</dbReference>
<dbReference type="PROSITE" id="PS52050">
    <property type="entry name" value="WYL"/>
    <property type="match status" value="1"/>
</dbReference>
<gene>
    <name evidence="2" type="ORF">EHO59_05360</name>
</gene>
<dbReference type="PANTHER" id="PTHR34580">
    <property type="match status" value="1"/>
</dbReference>
<organism evidence="2 3">
    <name type="scientific">Leptospira semungkisensis</name>
    <dbReference type="NCBI Taxonomy" id="2484985"/>
    <lineage>
        <taxon>Bacteria</taxon>
        <taxon>Pseudomonadati</taxon>
        <taxon>Spirochaetota</taxon>
        <taxon>Spirochaetia</taxon>
        <taxon>Leptospirales</taxon>
        <taxon>Leptospiraceae</taxon>
        <taxon>Leptospira</taxon>
    </lineage>
</organism>
<sequence length="342" mass="40422">MREELDKDLEEEIEPREMNPTEYRLLTLLFNFFRFPDGLTLTSLRKIMEGFYDNENKDSDRRKLSRDIEELGTLGFPIKYYPQKNGKDYVYVLTKDPLAKTLKFSEEELREISALLLKGYSETPKYELYTASRKIFARDLEYFPELKENPQDLKEEAGEAAFQIMDALKNKSPIRIRYYKTFPEDAYWKEADPIRLIRKGGQDHYLLAYDREEKAKKRFILPKILTVEILQGDLLYQARGAKKETEEDRIVHAALFPVHDPKTVEWICREEGLEKAKLFLTGLPYEEKENVLRFHSTNLEGLLPFLWRWPDALESLEPKELKQVLQESLEQIGELYDSIKGK</sequence>
<protein>
    <submittedName>
        <fullName evidence="2">WYL domain-containing protein</fullName>
    </submittedName>
</protein>
<comment type="caution">
    <text evidence="2">The sequence shown here is derived from an EMBL/GenBank/DDBJ whole genome shotgun (WGS) entry which is preliminary data.</text>
</comment>
<dbReference type="InterPro" id="IPR026881">
    <property type="entry name" value="WYL_dom"/>
</dbReference>
<dbReference type="InterPro" id="IPR051534">
    <property type="entry name" value="CBASS_pafABC_assoc_protein"/>
</dbReference>
<name>A0A4R9G7T0_9LEPT</name>
<dbReference type="Pfam" id="PF13280">
    <property type="entry name" value="WYL"/>
    <property type="match status" value="1"/>
</dbReference>
<dbReference type="EMBL" id="RQEP01000005">
    <property type="protein sequence ID" value="TGK07531.1"/>
    <property type="molecule type" value="Genomic_DNA"/>
</dbReference>
<dbReference type="Proteomes" id="UP000297453">
    <property type="component" value="Unassembled WGS sequence"/>
</dbReference>
<reference evidence="2" key="1">
    <citation type="journal article" date="2019" name="PLoS Negl. Trop. Dis.">
        <title>Revisiting the worldwide diversity of Leptospira species in the environment.</title>
        <authorList>
            <person name="Vincent A.T."/>
            <person name="Schiettekatte O."/>
            <person name="Bourhy P."/>
            <person name="Veyrier F.J."/>
            <person name="Picardeau M."/>
        </authorList>
    </citation>
    <scope>NUCLEOTIDE SEQUENCE [LARGE SCALE GENOMIC DNA]</scope>
    <source>
        <strain evidence="2">SSS9</strain>
    </source>
</reference>
<dbReference type="OrthoDB" id="341756at2"/>
<accession>A0A4R9G7T0</accession>
<evidence type="ECO:0000259" key="1">
    <source>
        <dbReference type="Pfam" id="PF13280"/>
    </source>
</evidence>